<evidence type="ECO:0000259" key="5">
    <source>
        <dbReference type="PROSITE" id="PS50968"/>
    </source>
</evidence>
<dbReference type="Gene3D" id="2.40.50.100">
    <property type="match status" value="1"/>
</dbReference>
<dbReference type="Pfam" id="PF01597">
    <property type="entry name" value="GCV_H"/>
    <property type="match status" value="1"/>
</dbReference>
<dbReference type="RefSeq" id="WP_168147667.1">
    <property type="nucleotide sequence ID" value="NZ_JAAVXB010000004.1"/>
</dbReference>
<gene>
    <name evidence="3 6" type="primary">gcvH</name>
    <name evidence="6" type="ORF">G7Y82_08745</name>
</gene>
<dbReference type="EMBL" id="JAAVXB010000004">
    <property type="protein sequence ID" value="NKF22406.1"/>
    <property type="molecule type" value="Genomic_DNA"/>
</dbReference>
<proteinExistence type="inferred from homology"/>
<comment type="subunit">
    <text evidence="3">The glycine cleavage system is composed of four proteins: P, T, L and H.</text>
</comment>
<dbReference type="AlphaFoldDB" id="A0A969W814"/>
<name>A0A969W814_9GAMM</name>
<dbReference type="GO" id="GO:0005829">
    <property type="term" value="C:cytosol"/>
    <property type="evidence" value="ECO:0007669"/>
    <property type="project" value="TreeGrafter"/>
</dbReference>
<dbReference type="NCBIfam" id="NF002270">
    <property type="entry name" value="PRK01202.1"/>
    <property type="match status" value="1"/>
</dbReference>
<evidence type="ECO:0000256" key="1">
    <source>
        <dbReference type="ARBA" id="ARBA00009249"/>
    </source>
</evidence>
<comment type="cofactor">
    <cofactor evidence="3">
        <name>(R)-lipoate</name>
        <dbReference type="ChEBI" id="CHEBI:83088"/>
    </cofactor>
    <text evidence="3">Binds 1 lipoyl cofactor covalently.</text>
</comment>
<dbReference type="GO" id="GO:0005960">
    <property type="term" value="C:glycine cleavage complex"/>
    <property type="evidence" value="ECO:0007669"/>
    <property type="project" value="InterPro"/>
</dbReference>
<reference evidence="6" key="1">
    <citation type="submission" date="2020-03" db="EMBL/GenBank/DDBJ databases">
        <title>Solimonas marina sp. nov., isolated from deep seawater of the Pacific Ocean.</title>
        <authorList>
            <person name="Liu X."/>
            <person name="Lai Q."/>
            <person name="Sun F."/>
            <person name="Gai Y."/>
            <person name="Li G."/>
            <person name="Shao Z."/>
        </authorList>
    </citation>
    <scope>NUCLEOTIDE SEQUENCE</scope>
    <source>
        <strain evidence="6">C16B3</strain>
    </source>
</reference>
<comment type="function">
    <text evidence="3">The glycine cleavage system catalyzes the degradation of glycine. The H protein shuttles the methylamine group of glycine from the P protein to the T protein.</text>
</comment>
<dbReference type="Proteomes" id="UP000653472">
    <property type="component" value="Unassembled WGS sequence"/>
</dbReference>
<evidence type="ECO:0000313" key="6">
    <source>
        <dbReference type="EMBL" id="NKF22406.1"/>
    </source>
</evidence>
<comment type="caution">
    <text evidence="6">The sequence shown here is derived from an EMBL/GenBank/DDBJ whole genome shotgun (WGS) entry which is preliminary data.</text>
</comment>
<dbReference type="GO" id="GO:0009249">
    <property type="term" value="P:protein lipoylation"/>
    <property type="evidence" value="ECO:0007669"/>
    <property type="project" value="TreeGrafter"/>
</dbReference>
<evidence type="ECO:0000256" key="3">
    <source>
        <dbReference type="HAMAP-Rule" id="MF_00272"/>
    </source>
</evidence>
<sequence>MSKVPAELKYAKSHEWVKLESDGSVTVGITDFAQGSLGDLVFVETPAAGRKLGKEESCAVVESVKAASDVYAPIAGEVTANNAALGDSPEILNSDPYEGGWMWKMKPDNVADLDGLLDAAAYEDFLKTL</sequence>
<comment type="similarity">
    <text evidence="1 3">Belongs to the GcvH family.</text>
</comment>
<dbReference type="SUPFAM" id="SSF51230">
    <property type="entry name" value="Single hybrid motif"/>
    <property type="match status" value="1"/>
</dbReference>
<feature type="modified residue" description="N6-lipoyllysine" evidence="3 4">
    <location>
        <position position="65"/>
    </location>
</feature>
<dbReference type="PANTHER" id="PTHR11715">
    <property type="entry name" value="GLYCINE CLEAVAGE SYSTEM H PROTEIN"/>
    <property type="match status" value="1"/>
</dbReference>
<dbReference type="HAMAP" id="MF_00272">
    <property type="entry name" value="GcvH"/>
    <property type="match status" value="1"/>
</dbReference>
<dbReference type="NCBIfam" id="TIGR00527">
    <property type="entry name" value="gcvH"/>
    <property type="match status" value="1"/>
</dbReference>
<dbReference type="GO" id="GO:0019464">
    <property type="term" value="P:glycine decarboxylation via glycine cleavage system"/>
    <property type="evidence" value="ECO:0007669"/>
    <property type="project" value="UniProtKB-UniRule"/>
</dbReference>
<dbReference type="PROSITE" id="PS00189">
    <property type="entry name" value="LIPOYL"/>
    <property type="match status" value="1"/>
</dbReference>
<evidence type="ECO:0000256" key="2">
    <source>
        <dbReference type="ARBA" id="ARBA00022823"/>
    </source>
</evidence>
<dbReference type="InterPro" id="IPR033753">
    <property type="entry name" value="GCV_H/Fam206"/>
</dbReference>
<dbReference type="InterPro" id="IPR002930">
    <property type="entry name" value="GCV_H"/>
</dbReference>
<dbReference type="InterPro" id="IPR003016">
    <property type="entry name" value="2-oxoA_DH_lipoyl-BS"/>
</dbReference>
<dbReference type="PANTHER" id="PTHR11715:SF3">
    <property type="entry name" value="GLYCINE CLEAVAGE SYSTEM H PROTEIN-RELATED"/>
    <property type="match status" value="1"/>
</dbReference>
<evidence type="ECO:0000313" key="7">
    <source>
        <dbReference type="Proteomes" id="UP000653472"/>
    </source>
</evidence>
<feature type="domain" description="Lipoyl-binding" evidence="5">
    <location>
        <begin position="24"/>
        <end position="106"/>
    </location>
</feature>
<dbReference type="InterPro" id="IPR017453">
    <property type="entry name" value="GCV_H_sub"/>
</dbReference>
<protein>
    <recommendedName>
        <fullName evidence="3">Glycine cleavage system H protein</fullName>
    </recommendedName>
</protein>
<keyword evidence="7" id="KW-1185">Reference proteome</keyword>
<dbReference type="InterPro" id="IPR000089">
    <property type="entry name" value="Biotin_lipoyl"/>
</dbReference>
<dbReference type="PROSITE" id="PS50968">
    <property type="entry name" value="BIOTINYL_LIPOYL"/>
    <property type="match status" value="1"/>
</dbReference>
<accession>A0A969W814</accession>
<dbReference type="InterPro" id="IPR011053">
    <property type="entry name" value="Single_hybrid_motif"/>
</dbReference>
<evidence type="ECO:0000256" key="4">
    <source>
        <dbReference type="PIRSR" id="PIRSR617453-50"/>
    </source>
</evidence>
<organism evidence="6 7">
    <name type="scientific">Solimonas marina</name>
    <dbReference type="NCBI Taxonomy" id="2714601"/>
    <lineage>
        <taxon>Bacteria</taxon>
        <taxon>Pseudomonadati</taxon>
        <taxon>Pseudomonadota</taxon>
        <taxon>Gammaproteobacteria</taxon>
        <taxon>Nevskiales</taxon>
        <taxon>Nevskiaceae</taxon>
        <taxon>Solimonas</taxon>
    </lineage>
</organism>
<keyword evidence="2 3" id="KW-0450">Lipoyl</keyword>
<dbReference type="CDD" id="cd06848">
    <property type="entry name" value="GCS_H"/>
    <property type="match status" value="1"/>
</dbReference>